<keyword evidence="3 5" id="KW-0285">Flavoprotein</keyword>
<dbReference type="PANTHER" id="PTHR43831:SF1">
    <property type="entry name" value="ISOBUTYRYL-COA DEHYDROGENASE, MITOCHONDRIAL"/>
    <property type="match status" value="1"/>
</dbReference>
<evidence type="ECO:0000259" key="8">
    <source>
        <dbReference type="Pfam" id="PF02770"/>
    </source>
</evidence>
<dbReference type="InterPro" id="IPR013786">
    <property type="entry name" value="AcylCoA_DH/ox_N"/>
</dbReference>
<dbReference type="Gene3D" id="2.40.110.10">
    <property type="entry name" value="Butyryl-CoA Dehydrogenase, subunit A, domain 2"/>
    <property type="match status" value="1"/>
</dbReference>
<dbReference type="SUPFAM" id="SSF47203">
    <property type="entry name" value="Acyl-CoA dehydrogenase C-terminal domain-like"/>
    <property type="match status" value="1"/>
</dbReference>
<reference evidence="11" key="1">
    <citation type="journal article" date="2019" name="Int. J. Syst. Evol. Microbiol.">
        <title>The Global Catalogue of Microorganisms (GCM) 10K type strain sequencing project: providing services to taxonomists for standard genome sequencing and annotation.</title>
        <authorList>
            <consortium name="The Broad Institute Genomics Platform"/>
            <consortium name="The Broad Institute Genome Sequencing Center for Infectious Disease"/>
            <person name="Wu L."/>
            <person name="Ma J."/>
        </authorList>
    </citation>
    <scope>NUCLEOTIDE SEQUENCE [LARGE SCALE GENOMIC DNA]</scope>
    <source>
        <strain evidence="11">JCM 14319</strain>
    </source>
</reference>
<dbReference type="EMBL" id="BAAANH010000004">
    <property type="protein sequence ID" value="GAA1761758.1"/>
    <property type="molecule type" value="Genomic_DNA"/>
</dbReference>
<evidence type="ECO:0000313" key="10">
    <source>
        <dbReference type="EMBL" id="GAA1761758.1"/>
    </source>
</evidence>
<keyword evidence="4 5" id="KW-0274">FAD</keyword>
<evidence type="ECO:0000259" key="9">
    <source>
        <dbReference type="Pfam" id="PF02771"/>
    </source>
</evidence>
<feature type="region of interest" description="Disordered" evidence="6">
    <location>
        <begin position="371"/>
        <end position="394"/>
    </location>
</feature>
<evidence type="ECO:0000256" key="4">
    <source>
        <dbReference type="ARBA" id="ARBA00022827"/>
    </source>
</evidence>
<accession>A0ABP4WSG0</accession>
<dbReference type="InterPro" id="IPR037069">
    <property type="entry name" value="AcylCoA_DH/ox_N_sf"/>
</dbReference>
<feature type="domain" description="Acyl-CoA oxidase/dehydrogenase middle" evidence="8">
    <location>
        <begin position="111"/>
        <end position="200"/>
    </location>
</feature>
<feature type="domain" description="Acyl-CoA dehydrogenase/oxidase C-terminal" evidence="7">
    <location>
        <begin position="224"/>
        <end position="350"/>
    </location>
</feature>
<evidence type="ECO:0000256" key="6">
    <source>
        <dbReference type="SAM" id="MobiDB-lite"/>
    </source>
</evidence>
<evidence type="ECO:0000256" key="5">
    <source>
        <dbReference type="RuleBase" id="RU362125"/>
    </source>
</evidence>
<dbReference type="RefSeq" id="WP_232497688.1">
    <property type="nucleotide sequence ID" value="NZ_BAAANH010000004.1"/>
</dbReference>
<evidence type="ECO:0000256" key="2">
    <source>
        <dbReference type="ARBA" id="ARBA00009347"/>
    </source>
</evidence>
<dbReference type="InterPro" id="IPR009075">
    <property type="entry name" value="AcylCo_DH/oxidase_C"/>
</dbReference>
<dbReference type="InterPro" id="IPR046373">
    <property type="entry name" value="Acyl-CoA_Oxase/DH_mid-dom_sf"/>
</dbReference>
<name>A0ABP4WSG0_9MICO</name>
<dbReference type="PIRSF" id="PIRSF016578">
    <property type="entry name" value="HsaA"/>
    <property type="match status" value="1"/>
</dbReference>
<proteinExistence type="inferred from homology"/>
<keyword evidence="5" id="KW-0560">Oxidoreductase</keyword>
<feature type="domain" description="Acyl-CoA dehydrogenase/oxidase N-terminal" evidence="9">
    <location>
        <begin position="15"/>
        <end position="87"/>
    </location>
</feature>
<evidence type="ECO:0000256" key="1">
    <source>
        <dbReference type="ARBA" id="ARBA00001974"/>
    </source>
</evidence>
<comment type="cofactor">
    <cofactor evidence="1 5">
        <name>FAD</name>
        <dbReference type="ChEBI" id="CHEBI:57692"/>
    </cofactor>
</comment>
<dbReference type="InterPro" id="IPR052547">
    <property type="entry name" value="Mito_Isobutyryl-CoADH"/>
</dbReference>
<gene>
    <name evidence="10" type="ORF">GCM10009747_21160</name>
</gene>
<dbReference type="Proteomes" id="UP001500506">
    <property type="component" value="Unassembled WGS sequence"/>
</dbReference>
<dbReference type="Pfam" id="PF02770">
    <property type="entry name" value="Acyl-CoA_dh_M"/>
    <property type="match status" value="1"/>
</dbReference>
<dbReference type="Pfam" id="PF02771">
    <property type="entry name" value="Acyl-CoA_dh_N"/>
    <property type="match status" value="1"/>
</dbReference>
<dbReference type="SUPFAM" id="SSF56645">
    <property type="entry name" value="Acyl-CoA dehydrogenase NM domain-like"/>
    <property type="match status" value="1"/>
</dbReference>
<dbReference type="Gene3D" id="1.20.140.10">
    <property type="entry name" value="Butyryl-CoA Dehydrogenase, subunit A, domain 3"/>
    <property type="match status" value="1"/>
</dbReference>
<dbReference type="Gene3D" id="1.10.540.10">
    <property type="entry name" value="Acyl-CoA dehydrogenase/oxidase, N-terminal domain"/>
    <property type="match status" value="1"/>
</dbReference>
<comment type="caution">
    <text evidence="10">The sequence shown here is derived from an EMBL/GenBank/DDBJ whole genome shotgun (WGS) entry which is preliminary data.</text>
</comment>
<evidence type="ECO:0000259" key="7">
    <source>
        <dbReference type="Pfam" id="PF00441"/>
    </source>
</evidence>
<dbReference type="PANTHER" id="PTHR43831">
    <property type="entry name" value="ISOBUTYRYL-COA DEHYDROGENASE"/>
    <property type="match status" value="1"/>
</dbReference>
<evidence type="ECO:0000313" key="11">
    <source>
        <dbReference type="Proteomes" id="UP001500506"/>
    </source>
</evidence>
<sequence length="394" mass="40626">MDLHDRLEPVLAVASEHAHDVDQRGRFPDEAVAALRESGLLGLTLPSEHGGLGGGPQDLVDVMTAVAGACGSTAMIYLMHVSASMPLATATPSGTPGLLGDLASGRVLASLALSEAGSRSHFWAPVSQPADDGRGLHVTAKKSWVTSAGHADLYVLSTKTPDASGVDLYAIAAGNPGVAVDSPFSGMGLRGNASSPMTFDVTLPEDLRLGDTGTGTDLMLGVVLPWFNLGNSAVSLGLSRAAVDAAIRHTAGARFEHLDQTLSALPTIRAQLAKMSIDLATASAYLDRAASRVAETADDTPLFVLGSKATANDTALRITDAAMRVCGGAAFSQHLQIDRYFRDARAGHVMAPTADALYEFYGRAITGRPLFDPPAEDAPTEPVPATAPSPGAAP</sequence>
<dbReference type="InterPro" id="IPR006091">
    <property type="entry name" value="Acyl-CoA_Oxase/DH_mid-dom"/>
</dbReference>
<feature type="compositionally biased region" description="Pro residues" evidence="6">
    <location>
        <begin position="381"/>
        <end position="394"/>
    </location>
</feature>
<evidence type="ECO:0000256" key="3">
    <source>
        <dbReference type="ARBA" id="ARBA00022630"/>
    </source>
</evidence>
<organism evidence="10 11">
    <name type="scientific">Agromyces humatus</name>
    <dbReference type="NCBI Taxonomy" id="279573"/>
    <lineage>
        <taxon>Bacteria</taxon>
        <taxon>Bacillati</taxon>
        <taxon>Actinomycetota</taxon>
        <taxon>Actinomycetes</taxon>
        <taxon>Micrococcales</taxon>
        <taxon>Microbacteriaceae</taxon>
        <taxon>Agromyces</taxon>
    </lineage>
</organism>
<protein>
    <submittedName>
        <fullName evidence="10">Acyl-CoA dehydrogenase family protein</fullName>
    </submittedName>
</protein>
<dbReference type="InterPro" id="IPR036250">
    <property type="entry name" value="AcylCo_DH-like_C"/>
</dbReference>
<comment type="similarity">
    <text evidence="2 5">Belongs to the acyl-CoA dehydrogenase family.</text>
</comment>
<dbReference type="Pfam" id="PF00441">
    <property type="entry name" value="Acyl-CoA_dh_1"/>
    <property type="match status" value="1"/>
</dbReference>
<keyword evidence="11" id="KW-1185">Reference proteome</keyword>
<dbReference type="InterPro" id="IPR009100">
    <property type="entry name" value="AcylCoA_DH/oxidase_NM_dom_sf"/>
</dbReference>